<dbReference type="HOGENOM" id="CLU_163768_0_0_1"/>
<keyword evidence="1" id="KW-1133">Transmembrane helix</keyword>
<organism evidence="2 3">
    <name type="scientific">Pisolithus tinctorius Marx 270</name>
    <dbReference type="NCBI Taxonomy" id="870435"/>
    <lineage>
        <taxon>Eukaryota</taxon>
        <taxon>Fungi</taxon>
        <taxon>Dikarya</taxon>
        <taxon>Basidiomycota</taxon>
        <taxon>Agaricomycotina</taxon>
        <taxon>Agaricomycetes</taxon>
        <taxon>Agaricomycetidae</taxon>
        <taxon>Boletales</taxon>
        <taxon>Sclerodermatineae</taxon>
        <taxon>Pisolithaceae</taxon>
        <taxon>Pisolithus</taxon>
    </lineage>
</organism>
<name>A0A0C3NZM4_PISTI</name>
<evidence type="ECO:0000313" key="3">
    <source>
        <dbReference type="Proteomes" id="UP000054217"/>
    </source>
</evidence>
<dbReference type="InParanoid" id="A0A0C3NZM4"/>
<dbReference type="AlphaFoldDB" id="A0A0C3NZM4"/>
<reference evidence="2 3" key="1">
    <citation type="submission" date="2014-04" db="EMBL/GenBank/DDBJ databases">
        <authorList>
            <consortium name="DOE Joint Genome Institute"/>
            <person name="Kuo A."/>
            <person name="Kohler A."/>
            <person name="Costa M.D."/>
            <person name="Nagy L.G."/>
            <person name="Floudas D."/>
            <person name="Copeland A."/>
            <person name="Barry K.W."/>
            <person name="Cichocki N."/>
            <person name="Veneault-Fourrey C."/>
            <person name="LaButti K."/>
            <person name="Lindquist E.A."/>
            <person name="Lipzen A."/>
            <person name="Lundell T."/>
            <person name="Morin E."/>
            <person name="Murat C."/>
            <person name="Sun H."/>
            <person name="Tunlid A."/>
            <person name="Henrissat B."/>
            <person name="Grigoriev I.V."/>
            <person name="Hibbett D.S."/>
            <person name="Martin F."/>
            <person name="Nordberg H.P."/>
            <person name="Cantor M.N."/>
            <person name="Hua S.X."/>
        </authorList>
    </citation>
    <scope>NUCLEOTIDE SEQUENCE [LARGE SCALE GENOMIC DNA]</scope>
    <source>
        <strain evidence="2 3">Marx 270</strain>
    </source>
</reference>
<dbReference type="STRING" id="870435.A0A0C3NZM4"/>
<accession>A0A0C3NZM4</accession>
<dbReference type="Proteomes" id="UP000054217">
    <property type="component" value="Unassembled WGS sequence"/>
</dbReference>
<proteinExistence type="predicted"/>
<dbReference type="EMBL" id="KN831963">
    <property type="protein sequence ID" value="KIO06295.1"/>
    <property type="molecule type" value="Genomic_DNA"/>
</dbReference>
<keyword evidence="1" id="KW-0472">Membrane</keyword>
<keyword evidence="1" id="KW-0812">Transmembrane</keyword>
<evidence type="ECO:0000256" key="1">
    <source>
        <dbReference type="SAM" id="Phobius"/>
    </source>
</evidence>
<sequence length="113" mass="12567">MPDGSDIPRTAAGRNFKEKINNFLAMCNLIIALANLISVQQPGQQSTLSCGHDTPPHLISTMFFSNKDASEYQVDLHPSSYLVNKDLEEDADEEDQHALARAYAQKSWFIVKG</sequence>
<dbReference type="OrthoDB" id="2692223at2759"/>
<evidence type="ECO:0000313" key="2">
    <source>
        <dbReference type="EMBL" id="KIO06295.1"/>
    </source>
</evidence>
<gene>
    <name evidence="2" type="ORF">M404DRAFT_24579</name>
</gene>
<protein>
    <submittedName>
        <fullName evidence="2">Uncharacterized protein</fullName>
    </submittedName>
</protein>
<keyword evidence="3" id="KW-1185">Reference proteome</keyword>
<feature type="transmembrane region" description="Helical" evidence="1">
    <location>
        <begin position="20"/>
        <end position="39"/>
    </location>
</feature>
<reference evidence="3" key="2">
    <citation type="submission" date="2015-01" db="EMBL/GenBank/DDBJ databases">
        <title>Evolutionary Origins and Diversification of the Mycorrhizal Mutualists.</title>
        <authorList>
            <consortium name="DOE Joint Genome Institute"/>
            <consortium name="Mycorrhizal Genomics Consortium"/>
            <person name="Kohler A."/>
            <person name="Kuo A."/>
            <person name="Nagy L.G."/>
            <person name="Floudas D."/>
            <person name="Copeland A."/>
            <person name="Barry K.W."/>
            <person name="Cichocki N."/>
            <person name="Veneault-Fourrey C."/>
            <person name="LaButti K."/>
            <person name="Lindquist E.A."/>
            <person name="Lipzen A."/>
            <person name="Lundell T."/>
            <person name="Morin E."/>
            <person name="Murat C."/>
            <person name="Riley R."/>
            <person name="Ohm R."/>
            <person name="Sun H."/>
            <person name="Tunlid A."/>
            <person name="Henrissat B."/>
            <person name="Grigoriev I.V."/>
            <person name="Hibbett D.S."/>
            <person name="Martin F."/>
        </authorList>
    </citation>
    <scope>NUCLEOTIDE SEQUENCE [LARGE SCALE GENOMIC DNA]</scope>
    <source>
        <strain evidence="3">Marx 270</strain>
    </source>
</reference>